<evidence type="ECO:0000313" key="5">
    <source>
        <dbReference type="Proteomes" id="UP000092809"/>
    </source>
</evidence>
<evidence type="ECO:0000256" key="2">
    <source>
        <dbReference type="ARBA" id="ARBA00023274"/>
    </source>
</evidence>
<dbReference type="SUPFAM" id="SSF54565">
    <property type="entry name" value="Ribosomal protein S16"/>
    <property type="match status" value="1"/>
</dbReference>
<keyword evidence="1 3" id="KW-0689">Ribosomal protein</keyword>
<dbReference type="GO" id="GO:0003735">
    <property type="term" value="F:structural constituent of ribosome"/>
    <property type="evidence" value="ECO:0007669"/>
    <property type="project" value="InterPro"/>
</dbReference>
<dbReference type="GO" id="GO:0006412">
    <property type="term" value="P:translation"/>
    <property type="evidence" value="ECO:0007669"/>
    <property type="project" value="UniProtKB-UniRule"/>
</dbReference>
<dbReference type="EMBL" id="LT594522">
    <property type="protein sequence ID" value="SBT82009.1"/>
    <property type="molecule type" value="Genomic_DNA"/>
</dbReference>
<sequence>MFLSTKEYVRFMVTIRLARGGAKKHPFYHIVVTDSRNARDGNFIERIGFLNPIPTGRAVSFFLDLDRIKHWISKGATVSNRVSILIKNAKKA</sequence>
<dbReference type="GO" id="GO:0015935">
    <property type="term" value="C:small ribosomal subunit"/>
    <property type="evidence" value="ECO:0007669"/>
    <property type="project" value="TreeGrafter"/>
</dbReference>
<dbReference type="PROSITE" id="PS00732">
    <property type="entry name" value="RIBOSOMAL_S16"/>
    <property type="match status" value="1"/>
</dbReference>
<reference evidence="5" key="1">
    <citation type="submission" date="2016-06" db="EMBL/GenBank/DDBJ databases">
        <authorList>
            <person name="Szabo Gitta"/>
        </authorList>
    </citation>
    <scope>NUCLEOTIDE SEQUENCE [LARGE SCALE GENOMIC DNA]</scope>
</reference>
<dbReference type="InterPro" id="IPR000307">
    <property type="entry name" value="Ribosomal_bS16"/>
</dbReference>
<evidence type="ECO:0000256" key="1">
    <source>
        <dbReference type="ARBA" id="ARBA00022980"/>
    </source>
</evidence>
<dbReference type="Pfam" id="PF00886">
    <property type="entry name" value="Ribosomal_S16"/>
    <property type="match status" value="1"/>
</dbReference>
<keyword evidence="5" id="KW-1185">Reference proteome</keyword>
<evidence type="ECO:0000313" key="4">
    <source>
        <dbReference type="EMBL" id="SBT82009.1"/>
    </source>
</evidence>
<dbReference type="KEGG" id="senm:TRABTM_A_01560"/>
<dbReference type="InterPro" id="IPR023803">
    <property type="entry name" value="Ribosomal_bS16_dom_sf"/>
</dbReference>
<gene>
    <name evidence="3 4" type="primary">rpsP</name>
    <name evidence="4" type="ORF">TRABTM_A_01560</name>
</gene>
<protein>
    <recommendedName>
        <fullName evidence="3">Small ribosomal subunit protein bS16</fullName>
    </recommendedName>
</protein>
<accession>A0A1C3L466</accession>
<dbReference type="HAMAP" id="MF_00385">
    <property type="entry name" value="Ribosomal_bS16"/>
    <property type="match status" value="1"/>
</dbReference>
<dbReference type="AlphaFoldDB" id="A0A1C3L466"/>
<name>A0A1C3L466_9ENTR</name>
<dbReference type="STRING" id="1835721.TRABTM_A_01560"/>
<dbReference type="InterPro" id="IPR020592">
    <property type="entry name" value="Ribosomal_bS16_CS"/>
</dbReference>
<dbReference type="NCBIfam" id="TIGR00002">
    <property type="entry name" value="S16"/>
    <property type="match status" value="1"/>
</dbReference>
<keyword evidence="2 3" id="KW-0687">Ribonucleoprotein</keyword>
<organism evidence="4 5">
    <name type="scientific">secondary endosymbiont of Trabutina mannipara</name>
    <dbReference type="NCBI Taxonomy" id="1835721"/>
    <lineage>
        <taxon>Bacteria</taxon>
        <taxon>Pseudomonadati</taxon>
        <taxon>Pseudomonadota</taxon>
        <taxon>Gammaproteobacteria</taxon>
        <taxon>Enterobacterales</taxon>
        <taxon>Enterobacteriaceae</taxon>
    </lineage>
</organism>
<dbReference type="GO" id="GO:0005737">
    <property type="term" value="C:cytoplasm"/>
    <property type="evidence" value="ECO:0007669"/>
    <property type="project" value="UniProtKB-ARBA"/>
</dbReference>
<dbReference type="Gene3D" id="3.30.1320.10">
    <property type="match status" value="1"/>
</dbReference>
<proteinExistence type="inferred from homology"/>
<dbReference type="PATRIC" id="fig|1835721.3.peg.141"/>
<dbReference type="PANTHER" id="PTHR12919">
    <property type="entry name" value="30S RIBOSOMAL PROTEIN S16"/>
    <property type="match status" value="1"/>
</dbReference>
<evidence type="ECO:0000256" key="3">
    <source>
        <dbReference type="HAMAP-Rule" id="MF_00385"/>
    </source>
</evidence>
<dbReference type="Proteomes" id="UP000092809">
    <property type="component" value="Chromosome I"/>
</dbReference>
<dbReference type="PANTHER" id="PTHR12919:SF20">
    <property type="entry name" value="SMALL RIBOSOMAL SUBUNIT PROTEIN BS16M"/>
    <property type="match status" value="1"/>
</dbReference>
<comment type="similarity">
    <text evidence="3">Belongs to the bacterial ribosomal protein bS16 family.</text>
</comment>